<dbReference type="SMART" id="SM00138">
    <property type="entry name" value="MeTrc"/>
    <property type="match status" value="1"/>
</dbReference>
<evidence type="ECO:0000256" key="3">
    <source>
        <dbReference type="ARBA" id="ARBA00022603"/>
    </source>
</evidence>
<dbReference type="PANTHER" id="PTHR24422">
    <property type="entry name" value="CHEMOTAXIS PROTEIN METHYLTRANSFERASE"/>
    <property type="match status" value="1"/>
</dbReference>
<dbReference type="Pfam" id="PF03705">
    <property type="entry name" value="CheR_N"/>
    <property type="match status" value="1"/>
</dbReference>
<dbReference type="PANTHER" id="PTHR24422:SF19">
    <property type="entry name" value="CHEMOTAXIS PROTEIN METHYLTRANSFERASE"/>
    <property type="match status" value="1"/>
</dbReference>
<organism evidence="7">
    <name type="scientific">bioreactor metagenome</name>
    <dbReference type="NCBI Taxonomy" id="1076179"/>
    <lineage>
        <taxon>unclassified sequences</taxon>
        <taxon>metagenomes</taxon>
        <taxon>ecological metagenomes</taxon>
    </lineage>
</organism>
<reference evidence="7" key="1">
    <citation type="submission" date="2019-08" db="EMBL/GenBank/DDBJ databases">
        <authorList>
            <person name="Kucharzyk K."/>
            <person name="Murdoch R.W."/>
            <person name="Higgins S."/>
            <person name="Loffler F."/>
        </authorList>
    </citation>
    <scope>NUCLEOTIDE SEQUENCE</scope>
</reference>
<dbReference type="SUPFAM" id="SSF47757">
    <property type="entry name" value="Chemotaxis receptor methyltransferase CheR, N-terminal domain"/>
    <property type="match status" value="1"/>
</dbReference>
<evidence type="ECO:0000256" key="5">
    <source>
        <dbReference type="ARBA" id="ARBA00022691"/>
    </source>
</evidence>
<dbReference type="Gene3D" id="1.10.155.10">
    <property type="entry name" value="Chemotaxis receptor methyltransferase CheR, N-terminal domain"/>
    <property type="match status" value="1"/>
</dbReference>
<comment type="caution">
    <text evidence="7">The sequence shown here is derived from an EMBL/GenBank/DDBJ whole genome shotgun (WGS) entry which is preliminary data.</text>
</comment>
<dbReference type="InterPro" id="IPR000780">
    <property type="entry name" value="CheR_MeTrfase"/>
</dbReference>
<proteinExistence type="predicted"/>
<evidence type="ECO:0000256" key="1">
    <source>
        <dbReference type="ARBA" id="ARBA00001541"/>
    </source>
</evidence>
<evidence type="ECO:0000256" key="4">
    <source>
        <dbReference type="ARBA" id="ARBA00022679"/>
    </source>
</evidence>
<dbReference type="InterPro" id="IPR022641">
    <property type="entry name" value="CheR_N"/>
</dbReference>
<name>A0A644SXD5_9ZZZZ</name>
<dbReference type="EMBL" id="VSSQ01000009">
    <property type="protein sequence ID" value="MPL59336.1"/>
    <property type="molecule type" value="Genomic_DNA"/>
</dbReference>
<accession>A0A644SXD5</accession>
<evidence type="ECO:0000256" key="2">
    <source>
        <dbReference type="ARBA" id="ARBA00012534"/>
    </source>
</evidence>
<dbReference type="GO" id="GO:0032259">
    <property type="term" value="P:methylation"/>
    <property type="evidence" value="ECO:0007669"/>
    <property type="project" value="UniProtKB-KW"/>
</dbReference>
<comment type="catalytic activity">
    <reaction evidence="1">
        <text>L-glutamyl-[protein] + S-adenosyl-L-methionine = [protein]-L-glutamate 5-O-methyl ester + S-adenosyl-L-homocysteine</text>
        <dbReference type="Rhea" id="RHEA:24452"/>
        <dbReference type="Rhea" id="RHEA-COMP:10208"/>
        <dbReference type="Rhea" id="RHEA-COMP:10311"/>
        <dbReference type="ChEBI" id="CHEBI:29973"/>
        <dbReference type="ChEBI" id="CHEBI:57856"/>
        <dbReference type="ChEBI" id="CHEBI:59789"/>
        <dbReference type="ChEBI" id="CHEBI:82795"/>
        <dbReference type="EC" id="2.1.1.80"/>
    </reaction>
</comment>
<feature type="domain" description="CheR-type methyltransferase" evidence="6">
    <location>
        <begin position="26"/>
        <end position="280"/>
    </location>
</feature>
<dbReference type="InterPro" id="IPR022642">
    <property type="entry name" value="CheR_C"/>
</dbReference>
<dbReference type="InterPro" id="IPR029063">
    <property type="entry name" value="SAM-dependent_MTases_sf"/>
</dbReference>
<keyword evidence="4 7" id="KW-0808">Transferase</keyword>
<dbReference type="SUPFAM" id="SSF53335">
    <property type="entry name" value="S-adenosyl-L-methionine-dependent methyltransferases"/>
    <property type="match status" value="1"/>
</dbReference>
<keyword evidence="3 7" id="KW-0489">Methyltransferase</keyword>
<dbReference type="PRINTS" id="PR00996">
    <property type="entry name" value="CHERMTFRASE"/>
</dbReference>
<protein>
    <recommendedName>
        <fullName evidence="2">protein-glutamate O-methyltransferase</fullName>
        <ecNumber evidence="2">2.1.1.80</ecNumber>
    </recommendedName>
</protein>
<dbReference type="GO" id="GO:0008983">
    <property type="term" value="F:protein-glutamate O-methyltransferase activity"/>
    <property type="evidence" value="ECO:0007669"/>
    <property type="project" value="UniProtKB-EC"/>
</dbReference>
<dbReference type="InterPro" id="IPR050903">
    <property type="entry name" value="Bact_Chemotaxis_MeTrfase"/>
</dbReference>
<evidence type="ECO:0000259" key="6">
    <source>
        <dbReference type="PROSITE" id="PS50123"/>
    </source>
</evidence>
<keyword evidence="5" id="KW-0949">S-adenosyl-L-methionine</keyword>
<dbReference type="Pfam" id="PF01739">
    <property type="entry name" value="CheR"/>
    <property type="match status" value="1"/>
</dbReference>
<evidence type="ECO:0000313" key="7">
    <source>
        <dbReference type="EMBL" id="MPL59336.1"/>
    </source>
</evidence>
<dbReference type="Gene3D" id="3.40.50.150">
    <property type="entry name" value="Vaccinia Virus protein VP39"/>
    <property type="match status" value="1"/>
</dbReference>
<dbReference type="AlphaFoldDB" id="A0A644SXD5"/>
<gene>
    <name evidence="7" type="primary">cheR_2</name>
    <name evidence="7" type="ORF">SDC9_04888</name>
</gene>
<dbReference type="InterPro" id="IPR036804">
    <property type="entry name" value="CheR_N_sf"/>
</dbReference>
<sequence length="281" mass="32663">MLKVSNKKAKKMKRGAFLANLDTNTYEWFIKAFHPKSGLDLNFYKQNQMERRIRSFMASHNHKTFPDFIKALEQDKVLFDAFFKHLTINVTQFFRDTNQWKTLREVILPKLLEKKTPLKIWSAGCSSGQEPYTMAITLMEYFPQARFSILATDIDVNVLEQAKKGIYKEADFASTAPEIIKKYFTPVDGGYQIKDQVKRAVTFQRQNLLTDRFDSGFDLLACRNVVIYFTEEAKDMLYRKFANSLNPGGILFTGSTEHLFGMNHLGFKLISSFFYEKQIKA</sequence>
<dbReference type="EC" id="2.1.1.80" evidence="2"/>
<dbReference type="PROSITE" id="PS50123">
    <property type="entry name" value="CHER"/>
    <property type="match status" value="1"/>
</dbReference>